<dbReference type="Proteomes" id="UP000741863">
    <property type="component" value="Unassembled WGS sequence"/>
</dbReference>
<keyword evidence="2" id="KW-1185">Reference proteome</keyword>
<dbReference type="RefSeq" id="WP_204695640.1">
    <property type="nucleotide sequence ID" value="NZ_JAFBEC010000002.1"/>
</dbReference>
<reference evidence="1 2" key="1">
    <citation type="submission" date="2021-01" db="EMBL/GenBank/DDBJ databases">
        <title>Genomic Encyclopedia of Type Strains, Phase IV (KMG-IV): sequencing the most valuable type-strain genomes for metagenomic binning, comparative biology and taxonomic classification.</title>
        <authorList>
            <person name="Goeker M."/>
        </authorList>
    </citation>
    <scope>NUCLEOTIDE SEQUENCE [LARGE SCALE GENOMIC DNA]</scope>
    <source>
        <strain evidence="1 2">DSM 25540</strain>
    </source>
</reference>
<proteinExistence type="predicted"/>
<gene>
    <name evidence="1" type="ORF">JOD17_000599</name>
</gene>
<accession>A0ABS2P7W3</accession>
<evidence type="ECO:0000313" key="2">
    <source>
        <dbReference type="Proteomes" id="UP000741863"/>
    </source>
</evidence>
<evidence type="ECO:0000313" key="1">
    <source>
        <dbReference type="EMBL" id="MBM7631507.1"/>
    </source>
</evidence>
<sequence length="76" mass="8806">MGYVPQVHNDVAIQYGSRLSGKQSNHASVLQVARVNRYSREQQPSSYVKNMEQRWLHQRRLQANVTGKGKQIDRII</sequence>
<organism evidence="1 2">
    <name type="scientific">Geomicrobium sediminis</name>
    <dbReference type="NCBI Taxonomy" id="1347788"/>
    <lineage>
        <taxon>Bacteria</taxon>
        <taxon>Bacillati</taxon>
        <taxon>Bacillota</taxon>
        <taxon>Bacilli</taxon>
        <taxon>Bacillales</taxon>
        <taxon>Geomicrobium</taxon>
    </lineage>
</organism>
<comment type="caution">
    <text evidence="1">The sequence shown here is derived from an EMBL/GenBank/DDBJ whole genome shotgun (WGS) entry which is preliminary data.</text>
</comment>
<name>A0ABS2P7W3_9BACL</name>
<dbReference type="EMBL" id="JAFBEC010000002">
    <property type="protein sequence ID" value="MBM7631507.1"/>
    <property type="molecule type" value="Genomic_DNA"/>
</dbReference>
<protein>
    <submittedName>
        <fullName evidence="1">Uncharacterized protein</fullName>
    </submittedName>
</protein>